<gene>
    <name evidence="2" type="ORF">STAS_32332</name>
</gene>
<reference evidence="3" key="1">
    <citation type="journal article" date="2019" name="Curr. Biol.">
        <title>Genome Sequence of Striga asiatica Provides Insight into the Evolution of Plant Parasitism.</title>
        <authorList>
            <person name="Yoshida S."/>
            <person name="Kim S."/>
            <person name="Wafula E.K."/>
            <person name="Tanskanen J."/>
            <person name="Kim Y.M."/>
            <person name="Honaas L."/>
            <person name="Yang Z."/>
            <person name="Spallek T."/>
            <person name="Conn C.E."/>
            <person name="Ichihashi Y."/>
            <person name="Cheong K."/>
            <person name="Cui S."/>
            <person name="Der J.P."/>
            <person name="Gundlach H."/>
            <person name="Jiao Y."/>
            <person name="Hori C."/>
            <person name="Ishida J.K."/>
            <person name="Kasahara H."/>
            <person name="Kiba T."/>
            <person name="Kim M.S."/>
            <person name="Koo N."/>
            <person name="Laohavisit A."/>
            <person name="Lee Y.H."/>
            <person name="Lumba S."/>
            <person name="McCourt P."/>
            <person name="Mortimer J.C."/>
            <person name="Mutuku J.M."/>
            <person name="Nomura T."/>
            <person name="Sasaki-Sekimoto Y."/>
            <person name="Seto Y."/>
            <person name="Wang Y."/>
            <person name="Wakatake T."/>
            <person name="Sakakibara H."/>
            <person name="Demura T."/>
            <person name="Yamaguchi S."/>
            <person name="Yoneyama K."/>
            <person name="Manabe R.I."/>
            <person name="Nelson D.C."/>
            <person name="Schulman A.H."/>
            <person name="Timko M.P."/>
            <person name="dePamphilis C.W."/>
            <person name="Choi D."/>
            <person name="Shirasu K."/>
        </authorList>
    </citation>
    <scope>NUCLEOTIDE SEQUENCE [LARGE SCALE GENOMIC DNA]</scope>
    <source>
        <strain evidence="3">cv. UVA1</strain>
    </source>
</reference>
<feature type="region of interest" description="Disordered" evidence="1">
    <location>
        <begin position="84"/>
        <end position="105"/>
    </location>
</feature>
<comment type="caution">
    <text evidence="2">The sequence shown here is derived from an EMBL/GenBank/DDBJ whole genome shotgun (WGS) entry which is preliminary data.</text>
</comment>
<evidence type="ECO:0000256" key="1">
    <source>
        <dbReference type="SAM" id="MobiDB-lite"/>
    </source>
</evidence>
<feature type="region of interest" description="Disordered" evidence="1">
    <location>
        <begin position="1"/>
        <end position="67"/>
    </location>
</feature>
<dbReference type="AlphaFoldDB" id="A0A5A7RE38"/>
<evidence type="ECO:0000313" key="2">
    <source>
        <dbReference type="EMBL" id="GER54714.1"/>
    </source>
</evidence>
<keyword evidence="3" id="KW-1185">Reference proteome</keyword>
<proteinExistence type="predicted"/>
<dbReference type="EMBL" id="BKCP01011514">
    <property type="protein sequence ID" value="GER54714.1"/>
    <property type="molecule type" value="Genomic_DNA"/>
</dbReference>
<organism evidence="2 3">
    <name type="scientific">Striga asiatica</name>
    <name type="common">Asiatic witchweed</name>
    <name type="synonym">Buchnera asiatica</name>
    <dbReference type="NCBI Taxonomy" id="4170"/>
    <lineage>
        <taxon>Eukaryota</taxon>
        <taxon>Viridiplantae</taxon>
        <taxon>Streptophyta</taxon>
        <taxon>Embryophyta</taxon>
        <taxon>Tracheophyta</taxon>
        <taxon>Spermatophyta</taxon>
        <taxon>Magnoliopsida</taxon>
        <taxon>eudicotyledons</taxon>
        <taxon>Gunneridae</taxon>
        <taxon>Pentapetalae</taxon>
        <taxon>asterids</taxon>
        <taxon>lamiids</taxon>
        <taxon>Lamiales</taxon>
        <taxon>Orobanchaceae</taxon>
        <taxon>Buchnereae</taxon>
        <taxon>Striga</taxon>
    </lineage>
</organism>
<dbReference type="Proteomes" id="UP000325081">
    <property type="component" value="Unassembled WGS sequence"/>
</dbReference>
<protein>
    <submittedName>
        <fullName evidence="2">Oxidoreductase</fullName>
    </submittedName>
</protein>
<sequence>MTEFAGEQHFCPSMSMETSPSANHRLVDSISPSTASGPPSFDPLTVPSPMLASHSEKRLNSSYSSSPPRLRSLIFRAETLKIRSQLSPSPKSPSPHLPDPVGPSSSSSFPAICSTLALKQSSCATQGSGTAPPSLSFTARDLLHASTLALVHGLRILKKIFILKKLICFKTCSILLLPVPGIPGNEMMSRRWLIKSEVALLFWTLFLNFVWRITIPTFLTGIASEEENLV</sequence>
<name>A0A5A7RE38_STRAF</name>
<accession>A0A5A7RE38</accession>
<feature type="compositionally biased region" description="Pro residues" evidence="1">
    <location>
        <begin position="90"/>
        <end position="101"/>
    </location>
</feature>
<evidence type="ECO:0000313" key="3">
    <source>
        <dbReference type="Proteomes" id="UP000325081"/>
    </source>
</evidence>